<dbReference type="AlphaFoldDB" id="A0AAW4B0J0"/>
<evidence type="ECO:0008006" key="3">
    <source>
        <dbReference type="Google" id="ProtNLM"/>
    </source>
</evidence>
<protein>
    <recommendedName>
        <fullName evidence="3">DUF3304 domain-containing protein</fullName>
    </recommendedName>
</protein>
<name>A0AAW4B0J0_VIBAN</name>
<sequence>MLKWRKLNLIVILITGLLGCSPEPYSVDVGFTNGSTTGEHGVTNMSITSESGGKANFAMGAISSYPGAHSSGGRMGVPVHIDGYWAKGWEYPFESYHRISAAIPKDAEAKMKVMDNYYKNFKRNYGSMEVIVDGPRVRVFYTKSCVEMYDDCSPRNGADPNGWVVRSPKNQTDVVVLFDGVGETSATPFPDTHFSELESRKKANQ</sequence>
<comment type="caution">
    <text evidence="1">The sequence shown here is derived from an EMBL/GenBank/DDBJ whole genome shotgun (WGS) entry which is preliminary data.</text>
</comment>
<organism evidence="1 2">
    <name type="scientific">Vibrio anguillarum</name>
    <name type="common">Listonella anguillarum</name>
    <dbReference type="NCBI Taxonomy" id="55601"/>
    <lineage>
        <taxon>Bacteria</taxon>
        <taxon>Pseudomonadati</taxon>
        <taxon>Pseudomonadota</taxon>
        <taxon>Gammaproteobacteria</taxon>
        <taxon>Vibrionales</taxon>
        <taxon>Vibrionaceae</taxon>
        <taxon>Vibrio</taxon>
    </lineage>
</organism>
<evidence type="ECO:0000313" key="2">
    <source>
        <dbReference type="Proteomes" id="UP000722957"/>
    </source>
</evidence>
<dbReference type="EMBL" id="RDOM01000022">
    <property type="protein sequence ID" value="MBF4272281.1"/>
    <property type="molecule type" value="Genomic_DNA"/>
</dbReference>
<dbReference type="KEGG" id="vau:VANGNB10_cII0646c"/>
<proteinExistence type="predicted"/>
<evidence type="ECO:0000313" key="1">
    <source>
        <dbReference type="EMBL" id="MBF4272281.1"/>
    </source>
</evidence>
<accession>A0AAW4B0J0</accession>
<reference evidence="1 2" key="1">
    <citation type="journal article" date="2021" name="PeerJ">
        <title>Analysis of 44 Vibrio anguillarum genomes reveals high genetic diversity.</title>
        <authorList>
            <person name="Hansen M.J."/>
            <person name="Dalsgaard I."/>
        </authorList>
    </citation>
    <scope>NUCLEOTIDE SEQUENCE [LARGE SCALE GENOMIC DNA]</scope>
    <source>
        <strain evidence="1 2">17-16730-2A</strain>
    </source>
</reference>
<dbReference type="RefSeq" id="WP_040122852.1">
    <property type="nucleotide sequence ID" value="NZ_CP020533.1"/>
</dbReference>
<gene>
    <name evidence="1" type="ORF">EAY07_09515</name>
</gene>
<dbReference type="PROSITE" id="PS51257">
    <property type="entry name" value="PROKAR_LIPOPROTEIN"/>
    <property type="match status" value="1"/>
</dbReference>
<dbReference type="Proteomes" id="UP000722957">
    <property type="component" value="Unassembled WGS sequence"/>
</dbReference>